<proteinExistence type="predicted"/>
<accession>A0ABW1Z0A1</accession>
<keyword evidence="4" id="KW-1185">Reference proteome</keyword>
<comment type="caution">
    <text evidence="3">The sequence shown here is derived from an EMBL/GenBank/DDBJ whole genome shotgun (WGS) entry which is preliminary data.</text>
</comment>
<dbReference type="Proteomes" id="UP001596403">
    <property type="component" value="Unassembled WGS sequence"/>
</dbReference>
<gene>
    <name evidence="3" type="ORF">ACFQAU_12025</name>
</gene>
<dbReference type="EMBL" id="JBHSWA010000001">
    <property type="protein sequence ID" value="MFC6642315.1"/>
    <property type="molecule type" value="Genomic_DNA"/>
</dbReference>
<sequence length="121" mass="12534">MRNAEPSLVATLSLALCFSRAAMAEPLYLGEVEYNTDDRAVMVAIVEHCAGLQAEVEAAKIAGLSRDDEEGNKEAGTGQPKPFASSPGIAVDRLASGNGTGELPDLSHVAARDCVAAGITY</sequence>
<feature type="signal peptide" evidence="2">
    <location>
        <begin position="1"/>
        <end position="24"/>
    </location>
</feature>
<organism evidence="3 4">
    <name type="scientific">Sulfitobacter profundi</name>
    <dbReference type="NCBI Taxonomy" id="2679961"/>
    <lineage>
        <taxon>Bacteria</taxon>
        <taxon>Pseudomonadati</taxon>
        <taxon>Pseudomonadota</taxon>
        <taxon>Alphaproteobacteria</taxon>
        <taxon>Rhodobacterales</taxon>
        <taxon>Roseobacteraceae</taxon>
        <taxon>Sulfitobacter</taxon>
    </lineage>
</organism>
<evidence type="ECO:0000313" key="4">
    <source>
        <dbReference type="Proteomes" id="UP001596403"/>
    </source>
</evidence>
<evidence type="ECO:0000256" key="1">
    <source>
        <dbReference type="SAM" id="MobiDB-lite"/>
    </source>
</evidence>
<name>A0ABW1Z0A1_9RHOB</name>
<keyword evidence="2" id="KW-0732">Signal</keyword>
<evidence type="ECO:0000313" key="3">
    <source>
        <dbReference type="EMBL" id="MFC6642315.1"/>
    </source>
</evidence>
<evidence type="ECO:0000256" key="2">
    <source>
        <dbReference type="SAM" id="SignalP"/>
    </source>
</evidence>
<feature type="chain" id="PRO_5047304555" evidence="2">
    <location>
        <begin position="25"/>
        <end position="121"/>
    </location>
</feature>
<dbReference type="RefSeq" id="WP_132444404.1">
    <property type="nucleotide sequence ID" value="NZ_JBHSWA010000001.1"/>
</dbReference>
<feature type="region of interest" description="Disordered" evidence="1">
    <location>
        <begin position="63"/>
        <end position="105"/>
    </location>
</feature>
<reference evidence="4" key="1">
    <citation type="journal article" date="2019" name="Int. J. Syst. Evol. Microbiol.">
        <title>The Global Catalogue of Microorganisms (GCM) 10K type strain sequencing project: providing services to taxonomists for standard genome sequencing and annotation.</title>
        <authorList>
            <consortium name="The Broad Institute Genomics Platform"/>
            <consortium name="The Broad Institute Genome Sequencing Center for Infectious Disease"/>
            <person name="Wu L."/>
            <person name="Ma J."/>
        </authorList>
    </citation>
    <scope>NUCLEOTIDE SEQUENCE [LARGE SCALE GENOMIC DNA]</scope>
    <source>
        <strain evidence="4">NBRC 111368</strain>
    </source>
</reference>
<protein>
    <submittedName>
        <fullName evidence="3">Uncharacterized protein</fullName>
    </submittedName>
</protein>